<comment type="caution">
    <text evidence="2">The sequence shown here is derived from an EMBL/GenBank/DDBJ whole genome shotgun (WGS) entry which is preliminary data.</text>
</comment>
<sequence length="101" mass="10681">MGPDAGSGFSFFLFTWLCIAGLGNPVGIAVGIGSGLVMQRWWTAGMAGFVALLTVESILGHDWSAGRGAFNELTLGMSIAAAIWAIVVRSIRHVTRSDDRL</sequence>
<protein>
    <submittedName>
        <fullName evidence="2">Uncharacterized protein</fullName>
    </submittedName>
</protein>
<dbReference type="EMBL" id="BAABBF010000002">
    <property type="protein sequence ID" value="GAA3701214.1"/>
    <property type="molecule type" value="Genomic_DNA"/>
</dbReference>
<keyword evidence="1" id="KW-1133">Transmembrane helix</keyword>
<keyword evidence="3" id="KW-1185">Reference proteome</keyword>
<keyword evidence="1" id="KW-0812">Transmembrane</keyword>
<feature type="transmembrane region" description="Helical" evidence="1">
    <location>
        <begin position="41"/>
        <end position="61"/>
    </location>
</feature>
<feature type="transmembrane region" description="Helical" evidence="1">
    <location>
        <begin position="12"/>
        <end position="34"/>
    </location>
</feature>
<dbReference type="Proteomes" id="UP001500523">
    <property type="component" value="Unassembled WGS sequence"/>
</dbReference>
<evidence type="ECO:0000313" key="3">
    <source>
        <dbReference type="Proteomes" id="UP001500523"/>
    </source>
</evidence>
<proteinExistence type="predicted"/>
<feature type="transmembrane region" description="Helical" evidence="1">
    <location>
        <begin position="73"/>
        <end position="91"/>
    </location>
</feature>
<reference evidence="3" key="1">
    <citation type="journal article" date="2019" name="Int. J. Syst. Evol. Microbiol.">
        <title>The Global Catalogue of Microorganisms (GCM) 10K type strain sequencing project: providing services to taxonomists for standard genome sequencing and annotation.</title>
        <authorList>
            <consortium name="The Broad Institute Genomics Platform"/>
            <consortium name="The Broad Institute Genome Sequencing Center for Infectious Disease"/>
            <person name="Wu L."/>
            <person name="Ma J."/>
        </authorList>
    </citation>
    <scope>NUCLEOTIDE SEQUENCE [LARGE SCALE GENOMIC DNA]</scope>
    <source>
        <strain evidence="3">JCM 17498</strain>
    </source>
</reference>
<accession>A0ABP7D9C7</accession>
<keyword evidence="1" id="KW-0472">Membrane</keyword>
<organism evidence="2 3">
    <name type="scientific">Sphingomonas cynarae</name>
    <dbReference type="NCBI Taxonomy" id="930197"/>
    <lineage>
        <taxon>Bacteria</taxon>
        <taxon>Pseudomonadati</taxon>
        <taxon>Pseudomonadota</taxon>
        <taxon>Alphaproteobacteria</taxon>
        <taxon>Sphingomonadales</taxon>
        <taxon>Sphingomonadaceae</taxon>
        <taxon>Sphingomonas</taxon>
    </lineage>
</organism>
<name>A0ABP7D9C7_9SPHN</name>
<evidence type="ECO:0000313" key="2">
    <source>
        <dbReference type="EMBL" id="GAA3701214.1"/>
    </source>
</evidence>
<gene>
    <name evidence="2" type="ORF">GCM10022268_08950</name>
</gene>
<evidence type="ECO:0000256" key="1">
    <source>
        <dbReference type="SAM" id="Phobius"/>
    </source>
</evidence>